<accession>A0AAD8EQD8</accession>
<dbReference type="Pfam" id="PF06910">
    <property type="entry name" value="MEA1"/>
    <property type="match status" value="1"/>
</dbReference>
<dbReference type="Proteomes" id="UP001233999">
    <property type="component" value="Unassembled WGS sequence"/>
</dbReference>
<protein>
    <recommendedName>
        <fullName evidence="4">Male-enhanced antigen 1</fullName>
    </recommendedName>
</protein>
<dbReference type="EMBL" id="JASPKZ010000817">
    <property type="protein sequence ID" value="KAJ9599320.1"/>
    <property type="molecule type" value="Genomic_DNA"/>
</dbReference>
<name>A0AAD8EQD8_DIPPU</name>
<comment type="caution">
    <text evidence="2">The sequence shown here is derived from an EMBL/GenBank/DDBJ whole genome shotgun (WGS) entry which is preliminary data.</text>
</comment>
<reference evidence="2" key="2">
    <citation type="submission" date="2023-05" db="EMBL/GenBank/DDBJ databases">
        <authorList>
            <person name="Fouks B."/>
        </authorList>
    </citation>
    <scope>NUCLEOTIDE SEQUENCE</scope>
    <source>
        <strain evidence="2">Stay&amp;Tobe</strain>
        <tissue evidence="2">Testes</tissue>
    </source>
</reference>
<reference evidence="2" key="1">
    <citation type="journal article" date="2023" name="IScience">
        <title>Live-bearing cockroach genome reveals convergent evolutionary mechanisms linked to viviparity in insects and beyond.</title>
        <authorList>
            <person name="Fouks B."/>
            <person name="Harrison M.C."/>
            <person name="Mikhailova A.A."/>
            <person name="Marchal E."/>
            <person name="English S."/>
            <person name="Carruthers M."/>
            <person name="Jennings E.C."/>
            <person name="Chiamaka E.L."/>
            <person name="Frigard R.A."/>
            <person name="Pippel M."/>
            <person name="Attardo G.M."/>
            <person name="Benoit J.B."/>
            <person name="Bornberg-Bauer E."/>
            <person name="Tobe S.S."/>
        </authorList>
    </citation>
    <scope>NUCLEOTIDE SEQUENCE</scope>
    <source>
        <strain evidence="2">Stay&amp;Tobe</strain>
    </source>
</reference>
<proteinExistence type="predicted"/>
<evidence type="ECO:0000256" key="1">
    <source>
        <dbReference type="SAM" id="MobiDB-lite"/>
    </source>
</evidence>
<keyword evidence="3" id="KW-1185">Reference proteome</keyword>
<sequence>MFQDCASGGEVIRPSSPENACGGTTAVSGTSQDTQSGETVVSDSREELRRIREAQGVRVIDLNNEQLEQVRAAMANVVLPPSSIPDWAMATTDEEWHQRMLQIIYKLDNKQQHDIPKT</sequence>
<gene>
    <name evidence="2" type="ORF">L9F63_010187</name>
</gene>
<evidence type="ECO:0008006" key="4">
    <source>
        <dbReference type="Google" id="ProtNLM"/>
    </source>
</evidence>
<dbReference type="AlphaFoldDB" id="A0AAD8EQD8"/>
<organism evidence="2 3">
    <name type="scientific">Diploptera punctata</name>
    <name type="common">Pacific beetle cockroach</name>
    <dbReference type="NCBI Taxonomy" id="6984"/>
    <lineage>
        <taxon>Eukaryota</taxon>
        <taxon>Metazoa</taxon>
        <taxon>Ecdysozoa</taxon>
        <taxon>Arthropoda</taxon>
        <taxon>Hexapoda</taxon>
        <taxon>Insecta</taxon>
        <taxon>Pterygota</taxon>
        <taxon>Neoptera</taxon>
        <taxon>Polyneoptera</taxon>
        <taxon>Dictyoptera</taxon>
        <taxon>Blattodea</taxon>
        <taxon>Blaberoidea</taxon>
        <taxon>Blaberidae</taxon>
        <taxon>Diplopterinae</taxon>
        <taxon>Diploptera</taxon>
    </lineage>
</organism>
<evidence type="ECO:0000313" key="3">
    <source>
        <dbReference type="Proteomes" id="UP001233999"/>
    </source>
</evidence>
<feature type="compositionally biased region" description="Polar residues" evidence="1">
    <location>
        <begin position="25"/>
        <end position="42"/>
    </location>
</feature>
<evidence type="ECO:0000313" key="2">
    <source>
        <dbReference type="EMBL" id="KAJ9599320.1"/>
    </source>
</evidence>
<feature type="region of interest" description="Disordered" evidence="1">
    <location>
        <begin position="1"/>
        <end position="46"/>
    </location>
</feature>